<dbReference type="AlphaFoldDB" id="A0A2Z7DDX1"/>
<feature type="transmembrane region" description="Helical" evidence="1">
    <location>
        <begin position="139"/>
        <end position="158"/>
    </location>
</feature>
<organism evidence="2 3">
    <name type="scientific">Dorcoceras hygrometricum</name>
    <dbReference type="NCBI Taxonomy" id="472368"/>
    <lineage>
        <taxon>Eukaryota</taxon>
        <taxon>Viridiplantae</taxon>
        <taxon>Streptophyta</taxon>
        <taxon>Embryophyta</taxon>
        <taxon>Tracheophyta</taxon>
        <taxon>Spermatophyta</taxon>
        <taxon>Magnoliopsida</taxon>
        <taxon>eudicotyledons</taxon>
        <taxon>Gunneridae</taxon>
        <taxon>Pentapetalae</taxon>
        <taxon>asterids</taxon>
        <taxon>lamiids</taxon>
        <taxon>Lamiales</taxon>
        <taxon>Gesneriaceae</taxon>
        <taxon>Didymocarpoideae</taxon>
        <taxon>Trichosporeae</taxon>
        <taxon>Loxocarpinae</taxon>
        <taxon>Dorcoceras</taxon>
    </lineage>
</organism>
<name>A0A2Z7DDX1_9LAMI</name>
<keyword evidence="1" id="KW-0472">Membrane</keyword>
<evidence type="ECO:0000313" key="3">
    <source>
        <dbReference type="Proteomes" id="UP000250235"/>
    </source>
</evidence>
<evidence type="ECO:0000256" key="1">
    <source>
        <dbReference type="SAM" id="Phobius"/>
    </source>
</evidence>
<protein>
    <submittedName>
        <fullName evidence="2">Phospholipid-transporting ATPase 9</fullName>
    </submittedName>
</protein>
<dbReference type="EMBL" id="KQ987271">
    <property type="protein sequence ID" value="KZV57524.1"/>
    <property type="molecule type" value="Genomic_DNA"/>
</dbReference>
<accession>A0A2Z7DDX1</accession>
<gene>
    <name evidence="2" type="ORF">F511_32046</name>
</gene>
<keyword evidence="1" id="KW-1133">Transmembrane helix</keyword>
<keyword evidence="3" id="KW-1185">Reference proteome</keyword>
<reference evidence="2 3" key="1">
    <citation type="journal article" date="2015" name="Proc. Natl. Acad. Sci. U.S.A.">
        <title>The resurrection genome of Boea hygrometrica: A blueprint for survival of dehydration.</title>
        <authorList>
            <person name="Xiao L."/>
            <person name="Yang G."/>
            <person name="Zhang L."/>
            <person name="Yang X."/>
            <person name="Zhao S."/>
            <person name="Ji Z."/>
            <person name="Zhou Q."/>
            <person name="Hu M."/>
            <person name="Wang Y."/>
            <person name="Chen M."/>
            <person name="Xu Y."/>
            <person name="Jin H."/>
            <person name="Xiao X."/>
            <person name="Hu G."/>
            <person name="Bao F."/>
            <person name="Hu Y."/>
            <person name="Wan P."/>
            <person name="Li L."/>
            <person name="Deng X."/>
            <person name="Kuang T."/>
            <person name="Xiang C."/>
            <person name="Zhu J.K."/>
            <person name="Oliver M.J."/>
            <person name="He Y."/>
        </authorList>
    </citation>
    <scope>NUCLEOTIDE SEQUENCE [LARGE SCALE GENOMIC DNA]</scope>
    <source>
        <strain evidence="3">cv. XS01</strain>
    </source>
</reference>
<feature type="transmembrane region" description="Helical" evidence="1">
    <location>
        <begin position="17"/>
        <end position="37"/>
    </location>
</feature>
<sequence>MVSVHQQLRCSQFSSRIVAKFSSCLLGSAVFFIIIFSRRTIHNQQTHPIYCDWFACDWFLLRLVCLRLVSLATGFSCDWFACDWFLLRLVSLATGLLATGFSCDWFACDWFLLRLVSLATGFLATGFSCDWFLCVLRLVHTNVCFLALPVLALSSLFLRAGSQPN</sequence>
<keyword evidence="1" id="KW-0812">Transmembrane</keyword>
<proteinExistence type="predicted"/>
<feature type="transmembrane region" description="Helical" evidence="1">
    <location>
        <begin position="49"/>
        <end position="72"/>
    </location>
</feature>
<feature type="transmembrane region" description="Helical" evidence="1">
    <location>
        <begin position="110"/>
        <end position="133"/>
    </location>
</feature>
<dbReference type="Proteomes" id="UP000250235">
    <property type="component" value="Unassembled WGS sequence"/>
</dbReference>
<feature type="transmembrane region" description="Helical" evidence="1">
    <location>
        <begin position="84"/>
        <end position="103"/>
    </location>
</feature>
<evidence type="ECO:0000313" key="2">
    <source>
        <dbReference type="EMBL" id="KZV57524.1"/>
    </source>
</evidence>